<dbReference type="Proteomes" id="UP001594351">
    <property type="component" value="Unassembled WGS sequence"/>
</dbReference>
<feature type="non-terminal residue" evidence="1">
    <location>
        <position position="108"/>
    </location>
</feature>
<protein>
    <submittedName>
        <fullName evidence="1">Uncharacterized protein</fullName>
    </submittedName>
</protein>
<sequence length="108" mass="12220">MVELALFPGDDYPKKCIRGQNQSDAPSTDFWDGWEADGTGVEPYSGVDSTSWLFLTTKDTHPPNYNRPLSINRYLYVEGNPVNATDPYGWCSRRFEFFALPVGLLSFT</sequence>
<keyword evidence="2" id="KW-1185">Reference proteome</keyword>
<proteinExistence type="predicted"/>
<accession>A0ABV6Z629</accession>
<organism evidence="1 2">
    <name type="scientific">candidate division CSSED10-310 bacterium</name>
    <dbReference type="NCBI Taxonomy" id="2855610"/>
    <lineage>
        <taxon>Bacteria</taxon>
        <taxon>Bacteria division CSSED10-310</taxon>
    </lineage>
</organism>
<evidence type="ECO:0000313" key="1">
    <source>
        <dbReference type="EMBL" id="MFC1853875.1"/>
    </source>
</evidence>
<evidence type="ECO:0000313" key="2">
    <source>
        <dbReference type="Proteomes" id="UP001594351"/>
    </source>
</evidence>
<dbReference type="EMBL" id="JBHPBY010000631">
    <property type="protein sequence ID" value="MFC1853875.1"/>
    <property type="molecule type" value="Genomic_DNA"/>
</dbReference>
<comment type="caution">
    <text evidence="1">The sequence shown here is derived from an EMBL/GenBank/DDBJ whole genome shotgun (WGS) entry which is preliminary data.</text>
</comment>
<gene>
    <name evidence="1" type="ORF">ACFL27_27130</name>
</gene>
<reference evidence="1 2" key="1">
    <citation type="submission" date="2024-09" db="EMBL/GenBank/DDBJ databases">
        <title>Laminarin stimulates single cell rates of sulfate reduction while oxygen inhibits transcriptomic activity in coastal marine sediment.</title>
        <authorList>
            <person name="Lindsay M."/>
            <person name="Orcutt B."/>
            <person name="Emerson D."/>
            <person name="Stepanauskas R."/>
            <person name="D'Angelo T."/>
        </authorList>
    </citation>
    <scope>NUCLEOTIDE SEQUENCE [LARGE SCALE GENOMIC DNA]</scope>
    <source>
        <strain evidence="1">SAG AM-311-K15</strain>
    </source>
</reference>
<name>A0ABV6Z629_UNCC1</name>